<evidence type="ECO:0000313" key="3">
    <source>
        <dbReference type="Proteomes" id="UP000059680"/>
    </source>
</evidence>
<sequence length="255" mass="28039">MGDALGLHGEQRVRQPAERAAWAAAGTEQPARAANKVMPAKRSWAAAARSSFASTCGGQRRNWRGRREAPLPLRVACGSQRRERRGRPPAWSKRRGQRRKWCRRRGVGRQRREAPLPLRVAVGGEIGRGDGRHGESGMQLRREWSGHAAAVAIVHDLNPAGTRRKSGWRCRGSWLASRSSLMLIAANTWPLSPAGGRQRMMGMEVAADSWERTGSLSKWELEERSETWSLSAAGRPVVCVRGVGECGAAATPRQD</sequence>
<accession>A0A0P0X4N8</accession>
<dbReference type="PaxDb" id="39947-A0A0P0X4N8"/>
<reference evidence="2 3" key="2">
    <citation type="journal article" date="2013" name="Plant Cell Physiol.">
        <title>Rice Annotation Project Database (RAP-DB): an integrative and interactive database for rice genomics.</title>
        <authorList>
            <person name="Sakai H."/>
            <person name="Lee S.S."/>
            <person name="Tanaka T."/>
            <person name="Numa H."/>
            <person name="Kim J."/>
            <person name="Kawahara Y."/>
            <person name="Wakimoto H."/>
            <person name="Yang C.C."/>
            <person name="Iwamoto M."/>
            <person name="Abe T."/>
            <person name="Yamada Y."/>
            <person name="Muto A."/>
            <person name="Inokuchi H."/>
            <person name="Ikemura T."/>
            <person name="Matsumoto T."/>
            <person name="Sasaki T."/>
            <person name="Itoh T."/>
        </authorList>
    </citation>
    <scope>NUCLEOTIDE SEQUENCE [LARGE SCALE GENOMIC DNA]</scope>
    <source>
        <strain evidence="3">cv. Nipponbare</strain>
    </source>
</reference>
<protein>
    <submittedName>
        <fullName evidence="2">Os07g0265850 protein</fullName>
    </submittedName>
</protein>
<name>A0A0P0X4N8_ORYSJ</name>
<feature type="region of interest" description="Disordered" evidence="1">
    <location>
        <begin position="78"/>
        <end position="108"/>
    </location>
</feature>
<dbReference type="InParanoid" id="A0A0P0X4N8"/>
<keyword evidence="3" id="KW-1185">Reference proteome</keyword>
<reference evidence="2 3" key="3">
    <citation type="journal article" date="2013" name="Rice">
        <title>Improvement of the Oryza sativa Nipponbare reference genome using next generation sequence and optical map data.</title>
        <authorList>
            <person name="Kawahara Y."/>
            <person name="de la Bastide M."/>
            <person name="Hamilton J.P."/>
            <person name="Kanamori H."/>
            <person name="McCombie W.R."/>
            <person name="Ouyang S."/>
            <person name="Schwartz D.C."/>
            <person name="Tanaka T."/>
            <person name="Wu J."/>
            <person name="Zhou S."/>
            <person name="Childs K.L."/>
            <person name="Davidson R.M."/>
            <person name="Lin H."/>
            <person name="Quesada-Ocampo L."/>
            <person name="Vaillancourt B."/>
            <person name="Sakai H."/>
            <person name="Lee S.S."/>
            <person name="Kim J."/>
            <person name="Numa H."/>
            <person name="Itoh T."/>
            <person name="Buell C.R."/>
            <person name="Matsumoto T."/>
        </authorList>
    </citation>
    <scope>NUCLEOTIDE SEQUENCE [LARGE SCALE GENOMIC DNA]</scope>
    <source>
        <strain evidence="3">cv. Nipponbare</strain>
    </source>
</reference>
<gene>
    <name evidence="2" type="ordered locus">Os07g0265850</name>
    <name evidence="2" type="ORF">OSNPB_070265850</name>
</gene>
<dbReference type="AlphaFoldDB" id="A0A0P0X4N8"/>
<feature type="compositionally biased region" description="Basic residues" evidence="1">
    <location>
        <begin position="82"/>
        <end position="108"/>
    </location>
</feature>
<evidence type="ECO:0000313" key="2">
    <source>
        <dbReference type="EMBL" id="BAT00915.1"/>
    </source>
</evidence>
<dbReference type="Proteomes" id="UP000059680">
    <property type="component" value="Chromosome 7"/>
</dbReference>
<proteinExistence type="predicted"/>
<dbReference type="EMBL" id="AP014963">
    <property type="protein sequence ID" value="BAT00915.1"/>
    <property type="molecule type" value="Genomic_DNA"/>
</dbReference>
<reference evidence="3" key="1">
    <citation type="journal article" date="2005" name="Nature">
        <title>The map-based sequence of the rice genome.</title>
        <authorList>
            <consortium name="International rice genome sequencing project (IRGSP)"/>
            <person name="Matsumoto T."/>
            <person name="Wu J."/>
            <person name="Kanamori H."/>
            <person name="Katayose Y."/>
            <person name="Fujisawa M."/>
            <person name="Namiki N."/>
            <person name="Mizuno H."/>
            <person name="Yamamoto K."/>
            <person name="Antonio B.A."/>
            <person name="Baba T."/>
            <person name="Sakata K."/>
            <person name="Nagamura Y."/>
            <person name="Aoki H."/>
            <person name="Arikawa K."/>
            <person name="Arita K."/>
            <person name="Bito T."/>
            <person name="Chiden Y."/>
            <person name="Fujitsuka N."/>
            <person name="Fukunaka R."/>
            <person name="Hamada M."/>
            <person name="Harada C."/>
            <person name="Hayashi A."/>
            <person name="Hijishita S."/>
            <person name="Honda M."/>
            <person name="Hosokawa S."/>
            <person name="Ichikawa Y."/>
            <person name="Idonuma A."/>
            <person name="Iijima M."/>
            <person name="Ikeda M."/>
            <person name="Ikeno M."/>
            <person name="Ito K."/>
            <person name="Ito S."/>
            <person name="Ito T."/>
            <person name="Ito Y."/>
            <person name="Ito Y."/>
            <person name="Iwabuchi A."/>
            <person name="Kamiya K."/>
            <person name="Karasawa W."/>
            <person name="Kurita K."/>
            <person name="Katagiri S."/>
            <person name="Kikuta A."/>
            <person name="Kobayashi H."/>
            <person name="Kobayashi N."/>
            <person name="Machita K."/>
            <person name="Maehara T."/>
            <person name="Masukawa M."/>
            <person name="Mizubayashi T."/>
            <person name="Mukai Y."/>
            <person name="Nagasaki H."/>
            <person name="Nagata Y."/>
            <person name="Naito S."/>
            <person name="Nakashima M."/>
            <person name="Nakama Y."/>
            <person name="Nakamichi Y."/>
            <person name="Nakamura M."/>
            <person name="Meguro A."/>
            <person name="Negishi M."/>
            <person name="Ohta I."/>
            <person name="Ohta T."/>
            <person name="Okamoto M."/>
            <person name="Ono N."/>
            <person name="Saji S."/>
            <person name="Sakaguchi M."/>
            <person name="Sakai K."/>
            <person name="Shibata M."/>
            <person name="Shimokawa T."/>
            <person name="Song J."/>
            <person name="Takazaki Y."/>
            <person name="Terasawa K."/>
            <person name="Tsugane M."/>
            <person name="Tsuji K."/>
            <person name="Ueda S."/>
            <person name="Waki K."/>
            <person name="Yamagata H."/>
            <person name="Yamamoto M."/>
            <person name="Yamamoto S."/>
            <person name="Yamane H."/>
            <person name="Yoshiki S."/>
            <person name="Yoshihara R."/>
            <person name="Yukawa K."/>
            <person name="Zhong H."/>
            <person name="Yano M."/>
            <person name="Yuan Q."/>
            <person name="Ouyang S."/>
            <person name="Liu J."/>
            <person name="Jones K.M."/>
            <person name="Gansberger K."/>
            <person name="Moffat K."/>
            <person name="Hill J."/>
            <person name="Bera J."/>
            <person name="Fadrosh D."/>
            <person name="Jin S."/>
            <person name="Johri S."/>
            <person name="Kim M."/>
            <person name="Overton L."/>
            <person name="Reardon M."/>
            <person name="Tsitrin T."/>
            <person name="Vuong H."/>
            <person name="Weaver B."/>
            <person name="Ciecko A."/>
            <person name="Tallon L."/>
            <person name="Jackson J."/>
            <person name="Pai G."/>
            <person name="Aken S.V."/>
            <person name="Utterback T."/>
            <person name="Reidmuller S."/>
            <person name="Feldblyum T."/>
            <person name="Hsiao J."/>
            <person name="Zismann V."/>
            <person name="Iobst S."/>
            <person name="de Vazeille A.R."/>
            <person name="Buell C.R."/>
            <person name="Ying K."/>
            <person name="Li Y."/>
            <person name="Lu T."/>
            <person name="Huang Y."/>
            <person name="Zhao Q."/>
            <person name="Feng Q."/>
            <person name="Zhang L."/>
            <person name="Zhu J."/>
            <person name="Weng Q."/>
            <person name="Mu J."/>
            <person name="Lu Y."/>
            <person name="Fan D."/>
            <person name="Liu Y."/>
            <person name="Guan J."/>
            <person name="Zhang Y."/>
            <person name="Yu S."/>
            <person name="Liu X."/>
            <person name="Zhang Y."/>
            <person name="Hong G."/>
            <person name="Han B."/>
            <person name="Choisne N."/>
            <person name="Demange N."/>
            <person name="Orjeda G."/>
            <person name="Samain S."/>
            <person name="Cattolico L."/>
            <person name="Pelletier E."/>
            <person name="Couloux A."/>
            <person name="Segurens B."/>
            <person name="Wincker P."/>
            <person name="D'Hont A."/>
            <person name="Scarpelli C."/>
            <person name="Weissenbach J."/>
            <person name="Salanoubat M."/>
            <person name="Quetier F."/>
            <person name="Yu Y."/>
            <person name="Kim H.R."/>
            <person name="Rambo T."/>
            <person name="Currie J."/>
            <person name="Collura K."/>
            <person name="Luo M."/>
            <person name="Yang T."/>
            <person name="Ammiraju J.S.S."/>
            <person name="Engler F."/>
            <person name="Soderlund C."/>
            <person name="Wing R.A."/>
            <person name="Palmer L.E."/>
            <person name="de la Bastide M."/>
            <person name="Spiegel L."/>
            <person name="Nascimento L."/>
            <person name="Zutavern T."/>
            <person name="O'Shaughnessy A."/>
            <person name="Dike S."/>
            <person name="Dedhia N."/>
            <person name="Preston R."/>
            <person name="Balija V."/>
            <person name="McCombie W.R."/>
            <person name="Chow T."/>
            <person name="Chen H."/>
            <person name="Chung M."/>
            <person name="Chen C."/>
            <person name="Shaw J."/>
            <person name="Wu H."/>
            <person name="Hsiao K."/>
            <person name="Chao Y."/>
            <person name="Chu M."/>
            <person name="Cheng C."/>
            <person name="Hour A."/>
            <person name="Lee P."/>
            <person name="Lin S."/>
            <person name="Lin Y."/>
            <person name="Liou J."/>
            <person name="Liu S."/>
            <person name="Hsing Y."/>
            <person name="Raghuvanshi S."/>
            <person name="Mohanty A."/>
            <person name="Bharti A.K."/>
            <person name="Gaur A."/>
            <person name="Gupta V."/>
            <person name="Kumar D."/>
            <person name="Ravi V."/>
            <person name="Vij S."/>
            <person name="Kapur A."/>
            <person name="Khurana P."/>
            <person name="Khurana P."/>
            <person name="Khurana J.P."/>
            <person name="Tyagi A.K."/>
            <person name="Gaikwad K."/>
            <person name="Singh A."/>
            <person name="Dalal V."/>
            <person name="Srivastava S."/>
            <person name="Dixit A."/>
            <person name="Pal A.K."/>
            <person name="Ghazi I.A."/>
            <person name="Yadav M."/>
            <person name="Pandit A."/>
            <person name="Bhargava A."/>
            <person name="Sureshbabu K."/>
            <person name="Batra K."/>
            <person name="Sharma T.R."/>
            <person name="Mohapatra T."/>
            <person name="Singh N.K."/>
            <person name="Messing J."/>
            <person name="Nelson A.B."/>
            <person name="Fuks G."/>
            <person name="Kavchok S."/>
            <person name="Keizer G."/>
            <person name="Linton E."/>
            <person name="Llaca V."/>
            <person name="Song R."/>
            <person name="Tanyolac B."/>
            <person name="Young S."/>
            <person name="Ho-Il K."/>
            <person name="Hahn J.H."/>
            <person name="Sangsakoo G."/>
            <person name="Vanavichit A."/>
            <person name="de Mattos Luiz.A.T."/>
            <person name="Zimmer P.D."/>
            <person name="Malone G."/>
            <person name="Dellagostin O."/>
            <person name="de Oliveira A.C."/>
            <person name="Bevan M."/>
            <person name="Bancroft I."/>
            <person name="Minx P."/>
            <person name="Cordum H."/>
            <person name="Wilson R."/>
            <person name="Cheng Z."/>
            <person name="Jin W."/>
            <person name="Jiang J."/>
            <person name="Leong S.A."/>
            <person name="Iwama H."/>
            <person name="Gojobori T."/>
            <person name="Itoh T."/>
            <person name="Niimura Y."/>
            <person name="Fujii Y."/>
            <person name="Habara T."/>
            <person name="Sakai H."/>
            <person name="Sato Y."/>
            <person name="Wilson G."/>
            <person name="Kumar K."/>
            <person name="McCouch S."/>
            <person name="Juretic N."/>
            <person name="Hoen D."/>
            <person name="Wright S."/>
            <person name="Bruskiewich R."/>
            <person name="Bureau T."/>
            <person name="Miyao A."/>
            <person name="Hirochika H."/>
            <person name="Nishikawa T."/>
            <person name="Kadowaki K."/>
            <person name="Sugiura M."/>
            <person name="Burr B."/>
            <person name="Sasaki T."/>
        </authorList>
    </citation>
    <scope>NUCLEOTIDE SEQUENCE [LARGE SCALE GENOMIC DNA]</scope>
    <source>
        <strain evidence="3">cv. Nipponbare</strain>
    </source>
</reference>
<evidence type="ECO:0000256" key="1">
    <source>
        <dbReference type="SAM" id="MobiDB-lite"/>
    </source>
</evidence>
<organism evidence="2 3">
    <name type="scientific">Oryza sativa subsp. japonica</name>
    <name type="common">Rice</name>
    <dbReference type="NCBI Taxonomy" id="39947"/>
    <lineage>
        <taxon>Eukaryota</taxon>
        <taxon>Viridiplantae</taxon>
        <taxon>Streptophyta</taxon>
        <taxon>Embryophyta</taxon>
        <taxon>Tracheophyta</taxon>
        <taxon>Spermatophyta</taxon>
        <taxon>Magnoliopsida</taxon>
        <taxon>Liliopsida</taxon>
        <taxon>Poales</taxon>
        <taxon>Poaceae</taxon>
        <taxon>BOP clade</taxon>
        <taxon>Oryzoideae</taxon>
        <taxon>Oryzeae</taxon>
        <taxon>Oryzinae</taxon>
        <taxon>Oryza</taxon>
        <taxon>Oryza sativa</taxon>
    </lineage>
</organism>